<evidence type="ECO:0000256" key="9">
    <source>
        <dbReference type="ARBA" id="ARBA00023211"/>
    </source>
</evidence>
<dbReference type="Gene3D" id="3.40.50.11380">
    <property type="match status" value="1"/>
</dbReference>
<evidence type="ECO:0000256" key="8">
    <source>
        <dbReference type="ARBA" id="ARBA00023180"/>
    </source>
</evidence>
<dbReference type="SMART" id="SM00835">
    <property type="entry name" value="Cupin_1"/>
    <property type="match status" value="1"/>
</dbReference>
<keyword evidence="7" id="KW-1015">Disulfide bond</keyword>
<feature type="binding site" evidence="11">
    <location>
        <position position="30"/>
    </location>
    <ligand>
        <name>Mn(2+)</name>
        <dbReference type="ChEBI" id="CHEBI:29035"/>
    </ligand>
</feature>
<dbReference type="InterPro" id="IPR019780">
    <property type="entry name" value="Germin_Mn-BS"/>
</dbReference>
<gene>
    <name evidence="13" type="ORF">WN944_016366</name>
</gene>
<evidence type="ECO:0000256" key="3">
    <source>
        <dbReference type="ARBA" id="ARBA00022523"/>
    </source>
</evidence>
<feature type="binding site" evidence="10">
    <location>
        <position position="35"/>
    </location>
    <ligand>
        <name>oxalate</name>
        <dbReference type="ChEBI" id="CHEBI:30623"/>
    </ligand>
</feature>
<evidence type="ECO:0000256" key="2">
    <source>
        <dbReference type="ARBA" id="ARBA00007456"/>
    </source>
</evidence>
<dbReference type="InterPro" id="IPR011051">
    <property type="entry name" value="RmlC_Cupin_sf"/>
</dbReference>
<reference evidence="13 14" key="1">
    <citation type="submission" date="2024-05" db="EMBL/GenBank/DDBJ databases">
        <title>Haplotype-resolved chromosome-level genome assembly of Huyou (Citrus changshanensis).</title>
        <authorList>
            <person name="Miao C."/>
            <person name="Chen W."/>
            <person name="Wu Y."/>
            <person name="Wang L."/>
            <person name="Zhao S."/>
            <person name="Grierson D."/>
            <person name="Xu C."/>
            <person name="Chen K."/>
        </authorList>
    </citation>
    <scope>NUCLEOTIDE SEQUENCE [LARGE SCALE GENOMIC DNA]</scope>
    <source>
        <strain evidence="13">01-14</strain>
        <tissue evidence="13">Leaf</tissue>
    </source>
</reference>
<feature type="domain" description="Cupin type-1" evidence="12">
    <location>
        <begin position="5"/>
        <end position="131"/>
    </location>
</feature>
<evidence type="ECO:0000256" key="6">
    <source>
        <dbReference type="ARBA" id="ARBA00022729"/>
    </source>
</evidence>
<proteinExistence type="inferred from homology"/>
<keyword evidence="8" id="KW-0325">Glycoprotein</keyword>
<evidence type="ECO:0000256" key="7">
    <source>
        <dbReference type="ARBA" id="ARBA00023157"/>
    </source>
</evidence>
<dbReference type="GO" id="GO:0048046">
    <property type="term" value="C:apoplast"/>
    <property type="evidence" value="ECO:0007669"/>
    <property type="project" value="UniProtKB-SubCell"/>
</dbReference>
<keyword evidence="14" id="KW-1185">Reference proteome</keyword>
<keyword evidence="6" id="KW-0732">Signal</keyword>
<dbReference type="InterPro" id="IPR001929">
    <property type="entry name" value="Germin"/>
</dbReference>
<feature type="binding site" evidence="11">
    <location>
        <position position="35"/>
    </location>
    <ligand>
        <name>Mn(2+)</name>
        <dbReference type="ChEBI" id="CHEBI:29035"/>
    </ligand>
</feature>
<evidence type="ECO:0000256" key="4">
    <source>
        <dbReference type="ARBA" id="ARBA00022525"/>
    </source>
</evidence>
<dbReference type="Pfam" id="PF00190">
    <property type="entry name" value="Cupin_1"/>
    <property type="match status" value="1"/>
</dbReference>
<dbReference type="AlphaFoldDB" id="A0AAP0MFN4"/>
<accession>A0AAP0MFN4</accession>
<evidence type="ECO:0000259" key="12">
    <source>
        <dbReference type="SMART" id="SM00835"/>
    </source>
</evidence>
<protein>
    <recommendedName>
        <fullName evidence="12">Cupin type-1 domain-containing protein</fullName>
    </recommendedName>
</protein>
<evidence type="ECO:0000313" key="13">
    <source>
        <dbReference type="EMBL" id="KAK9201165.1"/>
    </source>
</evidence>
<dbReference type="PROSITE" id="PS00725">
    <property type="entry name" value="GERMIN"/>
    <property type="match status" value="1"/>
</dbReference>
<evidence type="ECO:0000256" key="1">
    <source>
        <dbReference type="ARBA" id="ARBA00004271"/>
    </source>
</evidence>
<dbReference type="PANTHER" id="PTHR31238">
    <property type="entry name" value="GERMIN-LIKE PROTEIN SUBFAMILY 3 MEMBER 3"/>
    <property type="match status" value="1"/>
</dbReference>
<feature type="binding site" evidence="11">
    <location>
        <position position="28"/>
    </location>
    <ligand>
        <name>Mn(2+)</name>
        <dbReference type="ChEBI" id="CHEBI:29035"/>
    </ligand>
</feature>
<feature type="binding site" evidence="11">
    <location>
        <position position="77"/>
    </location>
    <ligand>
        <name>Mn(2+)</name>
        <dbReference type="ChEBI" id="CHEBI:29035"/>
    </ligand>
</feature>
<dbReference type="InterPro" id="IPR006045">
    <property type="entry name" value="Cupin_1"/>
</dbReference>
<comment type="caution">
    <text evidence="13">The sequence shown here is derived from an EMBL/GenBank/DDBJ whole genome shotgun (WGS) entry which is preliminary data.</text>
</comment>
<dbReference type="FunFam" id="3.40.50.11380:FF:000003">
    <property type="entry name" value="probable UDP-N-acetylglucosamine--peptide N-acetylglucosaminyltransferase SEC"/>
    <property type="match status" value="1"/>
</dbReference>
<name>A0AAP0MFN4_9ROSI</name>
<dbReference type="EMBL" id="JBCGBO010000005">
    <property type="protein sequence ID" value="KAK9201165.1"/>
    <property type="molecule type" value="Genomic_DNA"/>
</dbReference>
<keyword evidence="5 10" id="KW-0479">Metal-binding</keyword>
<dbReference type="Gene3D" id="2.60.120.10">
    <property type="entry name" value="Jelly Rolls"/>
    <property type="match status" value="1"/>
</dbReference>
<dbReference type="SUPFAM" id="SSF51182">
    <property type="entry name" value="RmlC-like cupins"/>
    <property type="match status" value="1"/>
</dbReference>
<keyword evidence="3" id="KW-0052">Apoplast</keyword>
<comment type="subcellular location">
    <subcellularLocation>
        <location evidence="1">Secreted</location>
        <location evidence="1">Extracellular space</location>
        <location evidence="1">Apoplast</location>
    </subcellularLocation>
</comment>
<feature type="binding site" evidence="10">
    <location>
        <position position="30"/>
    </location>
    <ligand>
        <name>oxalate</name>
        <dbReference type="ChEBI" id="CHEBI:30623"/>
    </ligand>
</feature>
<dbReference type="CDD" id="cd02241">
    <property type="entry name" value="cupin_OxOx"/>
    <property type="match status" value="1"/>
</dbReference>
<dbReference type="PRINTS" id="PR00325">
    <property type="entry name" value="GERMIN"/>
</dbReference>
<keyword evidence="9 10" id="KW-0464">Manganese</keyword>
<dbReference type="Proteomes" id="UP001428341">
    <property type="component" value="Unassembled WGS sequence"/>
</dbReference>
<evidence type="ECO:0000256" key="5">
    <source>
        <dbReference type="ARBA" id="ARBA00022723"/>
    </source>
</evidence>
<keyword evidence="4" id="KW-0964">Secreted</keyword>
<dbReference type="InterPro" id="IPR014710">
    <property type="entry name" value="RmlC-like_jellyroll"/>
</dbReference>
<dbReference type="GO" id="GO:0030145">
    <property type="term" value="F:manganese ion binding"/>
    <property type="evidence" value="ECO:0007669"/>
    <property type="project" value="InterPro"/>
</dbReference>
<dbReference type="Gene3D" id="3.40.50.2000">
    <property type="entry name" value="Glycogen Phosphorylase B"/>
    <property type="match status" value="1"/>
</dbReference>
<organism evidence="13 14">
    <name type="scientific">Citrus x changshan-huyou</name>
    <dbReference type="NCBI Taxonomy" id="2935761"/>
    <lineage>
        <taxon>Eukaryota</taxon>
        <taxon>Viridiplantae</taxon>
        <taxon>Streptophyta</taxon>
        <taxon>Embryophyta</taxon>
        <taxon>Tracheophyta</taxon>
        <taxon>Spermatophyta</taxon>
        <taxon>Magnoliopsida</taxon>
        <taxon>eudicotyledons</taxon>
        <taxon>Gunneridae</taxon>
        <taxon>Pentapetalae</taxon>
        <taxon>rosids</taxon>
        <taxon>malvids</taxon>
        <taxon>Sapindales</taxon>
        <taxon>Rutaceae</taxon>
        <taxon>Aurantioideae</taxon>
        <taxon>Citrus</taxon>
    </lineage>
</organism>
<evidence type="ECO:0000256" key="10">
    <source>
        <dbReference type="PIRSR" id="PIRSR601929-1"/>
    </source>
</evidence>
<comment type="similarity">
    <text evidence="2">Belongs to the germin family.</text>
</comment>
<sequence>MLSKFQDNTLGVSAFRIDYAPNGQSPPHIHPRASEILLVLEGTLYSGFVTSDNLNNTLITKVLHEGDVFVFPIGLIHFHVNIGNTSAVAYSGLKSQFPGEITIADTIFGAHPRIKPDFLGKAFQLDPKMQYSDLIHQLILMLSPGHSNLKAPQTLFHLCAMPIYIRESLCMSLIAALLMIINRYIYDIFGAIFLDEYLTVRFGSLGSHAAAGEMRLRALCCCVLSFPFNYVDGKLNFDILYSDDPMKEYEERAVSLALDRQKLQALTNKLKSVRLTCPLFDTARWVKNLERSYFRLWSLHCSGQKPQHFKVIENDFDFPAIDR</sequence>
<evidence type="ECO:0000256" key="11">
    <source>
        <dbReference type="PIRSR" id="PIRSR601929-2"/>
    </source>
</evidence>
<evidence type="ECO:0000313" key="14">
    <source>
        <dbReference type="Proteomes" id="UP001428341"/>
    </source>
</evidence>